<dbReference type="SUPFAM" id="SSF51905">
    <property type="entry name" value="FAD/NAD(P)-binding domain"/>
    <property type="match status" value="1"/>
</dbReference>
<feature type="domain" description="FAD dependent oxidoreductase" evidence="2">
    <location>
        <begin position="38"/>
        <end position="400"/>
    </location>
</feature>
<organism evidence="3 4">
    <name type="scientific">Psychromarinibacter halotolerans</name>
    <dbReference type="NCBI Taxonomy" id="1775175"/>
    <lineage>
        <taxon>Bacteria</taxon>
        <taxon>Pseudomonadati</taxon>
        <taxon>Pseudomonadota</taxon>
        <taxon>Alphaproteobacteria</taxon>
        <taxon>Rhodobacterales</taxon>
        <taxon>Paracoccaceae</taxon>
        <taxon>Psychromarinibacter</taxon>
    </lineage>
</organism>
<dbReference type="InterPro" id="IPR006076">
    <property type="entry name" value="FAD-dep_OxRdtase"/>
</dbReference>
<dbReference type="EMBL" id="JBHRTB010000010">
    <property type="protein sequence ID" value="MFC3142447.1"/>
    <property type="molecule type" value="Genomic_DNA"/>
</dbReference>
<reference evidence="4" key="1">
    <citation type="journal article" date="2019" name="Int. J. Syst. Evol. Microbiol.">
        <title>The Global Catalogue of Microorganisms (GCM) 10K type strain sequencing project: providing services to taxonomists for standard genome sequencing and annotation.</title>
        <authorList>
            <consortium name="The Broad Institute Genomics Platform"/>
            <consortium name="The Broad Institute Genome Sequencing Center for Infectious Disease"/>
            <person name="Wu L."/>
            <person name="Ma J."/>
        </authorList>
    </citation>
    <scope>NUCLEOTIDE SEQUENCE [LARGE SCALE GENOMIC DNA]</scope>
    <source>
        <strain evidence="4">KCTC 52366</strain>
    </source>
</reference>
<dbReference type="EC" id="1.-.-.-" evidence="3"/>
<evidence type="ECO:0000259" key="2">
    <source>
        <dbReference type="Pfam" id="PF01266"/>
    </source>
</evidence>
<dbReference type="PANTHER" id="PTHR13847:SF285">
    <property type="entry name" value="FAD DEPENDENT OXIDOREDUCTASE DOMAIN-CONTAINING PROTEIN"/>
    <property type="match status" value="1"/>
</dbReference>
<dbReference type="GO" id="GO:0016491">
    <property type="term" value="F:oxidoreductase activity"/>
    <property type="evidence" value="ECO:0007669"/>
    <property type="project" value="UniProtKB-KW"/>
</dbReference>
<name>A0ABV7GRN7_9RHOB</name>
<evidence type="ECO:0000313" key="3">
    <source>
        <dbReference type="EMBL" id="MFC3142447.1"/>
    </source>
</evidence>
<dbReference type="PANTHER" id="PTHR13847">
    <property type="entry name" value="SARCOSINE DEHYDROGENASE-RELATED"/>
    <property type="match status" value="1"/>
</dbReference>
<dbReference type="Gene3D" id="3.50.50.60">
    <property type="entry name" value="FAD/NAD(P)-binding domain"/>
    <property type="match status" value="1"/>
</dbReference>
<keyword evidence="4" id="KW-1185">Reference proteome</keyword>
<gene>
    <name evidence="3" type="ORF">ACFOGP_06990</name>
</gene>
<dbReference type="Proteomes" id="UP001595632">
    <property type="component" value="Unassembled WGS sequence"/>
</dbReference>
<accession>A0ABV7GRN7</accession>
<comment type="caution">
    <text evidence="3">The sequence shown here is derived from an EMBL/GenBank/DDBJ whole genome shotgun (WGS) entry which is preliminary data.</text>
</comment>
<protein>
    <submittedName>
        <fullName evidence="3">NAD(P)/FAD-dependent oxidoreductase</fullName>
        <ecNumber evidence="3">1.-.-.-</ecNumber>
    </submittedName>
</protein>
<evidence type="ECO:0000313" key="4">
    <source>
        <dbReference type="Proteomes" id="UP001595632"/>
    </source>
</evidence>
<dbReference type="Pfam" id="PF01266">
    <property type="entry name" value="DAO"/>
    <property type="match status" value="1"/>
</dbReference>
<sequence length="464" mass="50080">MTSLQTKPRRLGDVSFWYADLGGLPARRAPLDGDTTADVCIVGAGYTGLWSAWYLKQADPTLDVLVVEKDFAGYGASGRNGGWLTGGFAWSHDKYVAASGADAVRAMVDAMNGTVDEVIRVAESQDIDADILRTDELVMAVNDGQMARLAAEAEDRKRWGETDRIEVIGADAARARVNVPNTKGAMLVKNVARIQPAKLVRGLAAAVERAGVRLAEGTTVQTIEPGRVVTDRGTVKARHILRATEGFTATLPEAKREWLPLNSAQIVTEPLPQKIWDQIGWAGHEIVGDFANAYCYCQRTREGRIAVGGRGVPYRYGSAIDTSGTPDAGTVSRLMAILRRHFPAAADARIDHAWCGVLGVPRDWCATVGYDTSTGIGWAGGYVGVGVSTSNLAGRTLADLVTGNDSDLTRLPWVNRRVRRWEPEPLRWMGVQGMYKLLEAADRQEAKGGGESKLAALGYKLTGR</sequence>
<dbReference type="RefSeq" id="WP_275635025.1">
    <property type="nucleotide sequence ID" value="NZ_JARGYD010000017.1"/>
</dbReference>
<proteinExistence type="predicted"/>
<keyword evidence="1 3" id="KW-0560">Oxidoreductase</keyword>
<dbReference type="InterPro" id="IPR036188">
    <property type="entry name" value="FAD/NAD-bd_sf"/>
</dbReference>
<evidence type="ECO:0000256" key="1">
    <source>
        <dbReference type="ARBA" id="ARBA00023002"/>
    </source>
</evidence>
<dbReference type="Gene3D" id="3.30.9.10">
    <property type="entry name" value="D-Amino Acid Oxidase, subunit A, domain 2"/>
    <property type="match status" value="1"/>
</dbReference>